<name>A0ABQ8SQ85_PERAM</name>
<reference evidence="2 3" key="1">
    <citation type="journal article" date="2022" name="Allergy">
        <title>Genome assembly and annotation of Periplaneta americana reveal a comprehensive cockroach allergen profile.</title>
        <authorList>
            <person name="Wang L."/>
            <person name="Xiong Q."/>
            <person name="Saelim N."/>
            <person name="Wang L."/>
            <person name="Nong W."/>
            <person name="Wan A.T."/>
            <person name="Shi M."/>
            <person name="Liu X."/>
            <person name="Cao Q."/>
            <person name="Hui J.H.L."/>
            <person name="Sookrung N."/>
            <person name="Leung T.F."/>
            <person name="Tungtrongchitr A."/>
            <person name="Tsui S.K.W."/>
        </authorList>
    </citation>
    <scope>NUCLEOTIDE SEQUENCE [LARGE SCALE GENOMIC DNA]</scope>
    <source>
        <strain evidence="2">PWHHKU_190912</strain>
    </source>
</reference>
<sequence>MSCTKVSVCVSVRVSVVSGMSDDDDEDEEGRRGNSLRCITVYLPPLAQAVVHNFRYHSRTIAVTSNTMDSTLIGGVLLGVQFKMCLGSLYAVMWLADEPREFNIPTLPQLRRPRRADVAHRRVLFRQYLRIASVSSIFNRRHGFTCFAVDTHVARSQLEMKEDKKNHGVKDIAASNPYDIASSCQGEQLHGTHMEQTNTRIPICIFVTKSFHADKCCLENDERDSKRTRMTKQDETRKTNTTNTASESGS</sequence>
<evidence type="ECO:0000313" key="2">
    <source>
        <dbReference type="EMBL" id="KAJ4436163.1"/>
    </source>
</evidence>
<comment type="caution">
    <text evidence="2">The sequence shown here is derived from an EMBL/GenBank/DDBJ whole genome shotgun (WGS) entry which is preliminary data.</text>
</comment>
<dbReference type="EMBL" id="JAJSOF020000023">
    <property type="protein sequence ID" value="KAJ4436163.1"/>
    <property type="molecule type" value="Genomic_DNA"/>
</dbReference>
<feature type="compositionally biased region" description="Basic and acidic residues" evidence="1">
    <location>
        <begin position="223"/>
        <end position="238"/>
    </location>
</feature>
<keyword evidence="3" id="KW-1185">Reference proteome</keyword>
<evidence type="ECO:0000256" key="1">
    <source>
        <dbReference type="SAM" id="MobiDB-lite"/>
    </source>
</evidence>
<protein>
    <submittedName>
        <fullName evidence="2">Uncharacterized protein</fullName>
    </submittedName>
</protein>
<gene>
    <name evidence="2" type="ORF">ANN_18793</name>
</gene>
<organism evidence="2 3">
    <name type="scientific">Periplaneta americana</name>
    <name type="common">American cockroach</name>
    <name type="synonym">Blatta americana</name>
    <dbReference type="NCBI Taxonomy" id="6978"/>
    <lineage>
        <taxon>Eukaryota</taxon>
        <taxon>Metazoa</taxon>
        <taxon>Ecdysozoa</taxon>
        <taxon>Arthropoda</taxon>
        <taxon>Hexapoda</taxon>
        <taxon>Insecta</taxon>
        <taxon>Pterygota</taxon>
        <taxon>Neoptera</taxon>
        <taxon>Polyneoptera</taxon>
        <taxon>Dictyoptera</taxon>
        <taxon>Blattodea</taxon>
        <taxon>Blattoidea</taxon>
        <taxon>Blattidae</taxon>
        <taxon>Blattinae</taxon>
        <taxon>Periplaneta</taxon>
    </lineage>
</organism>
<accession>A0ABQ8SQ85</accession>
<dbReference type="Proteomes" id="UP001148838">
    <property type="component" value="Unassembled WGS sequence"/>
</dbReference>
<feature type="region of interest" description="Disordered" evidence="1">
    <location>
        <begin position="223"/>
        <end position="250"/>
    </location>
</feature>
<evidence type="ECO:0000313" key="3">
    <source>
        <dbReference type="Proteomes" id="UP001148838"/>
    </source>
</evidence>
<feature type="compositionally biased region" description="Polar residues" evidence="1">
    <location>
        <begin position="239"/>
        <end position="250"/>
    </location>
</feature>
<proteinExistence type="predicted"/>